<organism evidence="1 2">
    <name type="scientific">Centaurea solstitialis</name>
    <name type="common">yellow star-thistle</name>
    <dbReference type="NCBI Taxonomy" id="347529"/>
    <lineage>
        <taxon>Eukaryota</taxon>
        <taxon>Viridiplantae</taxon>
        <taxon>Streptophyta</taxon>
        <taxon>Embryophyta</taxon>
        <taxon>Tracheophyta</taxon>
        <taxon>Spermatophyta</taxon>
        <taxon>Magnoliopsida</taxon>
        <taxon>eudicotyledons</taxon>
        <taxon>Gunneridae</taxon>
        <taxon>Pentapetalae</taxon>
        <taxon>asterids</taxon>
        <taxon>campanulids</taxon>
        <taxon>Asterales</taxon>
        <taxon>Asteraceae</taxon>
        <taxon>Carduoideae</taxon>
        <taxon>Cardueae</taxon>
        <taxon>Centaureinae</taxon>
        <taxon>Centaurea</taxon>
    </lineage>
</organism>
<dbReference type="Pfam" id="PF08284">
    <property type="entry name" value="RVP_2"/>
    <property type="match status" value="1"/>
</dbReference>
<dbReference type="EMBL" id="JARYMX010000001">
    <property type="protein sequence ID" value="KAJ9565764.1"/>
    <property type="molecule type" value="Genomic_DNA"/>
</dbReference>
<comment type="caution">
    <text evidence="1">The sequence shown here is derived from an EMBL/GenBank/DDBJ whole genome shotgun (WGS) entry which is preliminary data.</text>
</comment>
<sequence length="208" mass="23744">MRSEDVLRESGKITVRDPRLISLDLEAHDALSVESQGISNQIVLSYRKIQLESGANKSGNKKKSRRLKGRSYVMTAVEAKDIPDAVFGIVHIRYVSTTLLHYLNRKMEQLEISFIVEITDESQREIVEIIEVYTIIVCGKEFLAKMIAMCFGRFDVVLGMDCLSENDAQIVCNKKMVKVQTPTGKFNYVRRYRKKYEIGIISMLKAAK</sequence>
<protein>
    <submittedName>
        <fullName evidence="1">Uncharacterized protein</fullName>
    </submittedName>
</protein>
<evidence type="ECO:0000313" key="1">
    <source>
        <dbReference type="EMBL" id="KAJ9565764.1"/>
    </source>
</evidence>
<dbReference type="InterPro" id="IPR021109">
    <property type="entry name" value="Peptidase_aspartic_dom_sf"/>
</dbReference>
<name>A0AA38TTC2_9ASTR</name>
<reference evidence="1" key="1">
    <citation type="submission" date="2023-03" db="EMBL/GenBank/DDBJ databases">
        <title>Chromosome-scale reference genome and RAD-based genetic map of yellow starthistle (Centaurea solstitialis) reveal putative structural variation and QTLs associated with invader traits.</title>
        <authorList>
            <person name="Reatini B."/>
            <person name="Cang F.A."/>
            <person name="Jiang Q."/>
            <person name="Mckibben M.T.W."/>
            <person name="Barker M.S."/>
            <person name="Rieseberg L.H."/>
            <person name="Dlugosch K.M."/>
        </authorList>
    </citation>
    <scope>NUCLEOTIDE SEQUENCE</scope>
    <source>
        <strain evidence="1">CAN-66</strain>
        <tissue evidence="1">Leaf</tissue>
    </source>
</reference>
<gene>
    <name evidence="1" type="ORF">OSB04_001730</name>
</gene>
<evidence type="ECO:0000313" key="2">
    <source>
        <dbReference type="Proteomes" id="UP001172457"/>
    </source>
</evidence>
<dbReference type="AlphaFoldDB" id="A0AA38TTC2"/>
<dbReference type="Proteomes" id="UP001172457">
    <property type="component" value="Chromosome 1"/>
</dbReference>
<accession>A0AA38TTC2</accession>
<keyword evidence="2" id="KW-1185">Reference proteome</keyword>
<proteinExistence type="predicted"/>
<dbReference type="Gene3D" id="2.40.70.10">
    <property type="entry name" value="Acid Proteases"/>
    <property type="match status" value="1"/>
</dbReference>